<dbReference type="CDD" id="cd17332">
    <property type="entry name" value="MFS_MelB_like"/>
    <property type="match status" value="1"/>
</dbReference>
<dbReference type="PROSITE" id="PS50850">
    <property type="entry name" value="MFS"/>
    <property type="match status" value="1"/>
</dbReference>
<dbReference type="GO" id="GO:0005886">
    <property type="term" value="C:plasma membrane"/>
    <property type="evidence" value="ECO:0007669"/>
    <property type="project" value="TreeGrafter"/>
</dbReference>
<feature type="domain" description="Major facilitator superfamily (MFS) profile" evidence="6">
    <location>
        <begin position="5"/>
        <end position="445"/>
    </location>
</feature>
<feature type="transmembrane region" description="Helical" evidence="5">
    <location>
        <begin position="330"/>
        <end position="351"/>
    </location>
</feature>
<dbReference type="Gene3D" id="1.20.1250.20">
    <property type="entry name" value="MFS general substrate transporter like domains"/>
    <property type="match status" value="2"/>
</dbReference>
<feature type="transmembrane region" description="Helical" evidence="5">
    <location>
        <begin position="270"/>
        <end position="293"/>
    </location>
</feature>
<evidence type="ECO:0000256" key="5">
    <source>
        <dbReference type="SAM" id="Phobius"/>
    </source>
</evidence>
<name>A0A9D9HHG5_9BACT</name>
<dbReference type="Proteomes" id="UP000823661">
    <property type="component" value="Unassembled WGS sequence"/>
</dbReference>
<dbReference type="InterPro" id="IPR001927">
    <property type="entry name" value="Na/Gal_symport"/>
</dbReference>
<reference evidence="7" key="1">
    <citation type="submission" date="2020-10" db="EMBL/GenBank/DDBJ databases">
        <authorList>
            <person name="Gilroy R."/>
        </authorList>
    </citation>
    <scope>NUCLEOTIDE SEQUENCE</scope>
    <source>
        <strain evidence="7">B1-20833</strain>
    </source>
</reference>
<evidence type="ECO:0000256" key="4">
    <source>
        <dbReference type="ARBA" id="ARBA00023136"/>
    </source>
</evidence>
<sequence>MTGKATLSEKIGYGFGDMSSSMFWKIFSYYLPFFYSNVFGLSLGHAGTLLLITKLYDAFSDPVMGMIADRTKTRWGRYRPYLLWCAIPFALAGVLTFTTPDGSYAFKHAYAYISYIIMMTAYTAINVPYGAMLGVLTPDSREKTVFSSFRMFFAYAGSFIALAIFEPLQNFFLSLGDGMSTSSCWQYSMIVVGAICAVLFVLCFLLTKERVVLPESGNGGSSSILKDFRSLVTNGPWWILLVAAIGILLFNSIRGGAAAYYFKDVLGGNAIFTCGIFLAVGEVANMAGVALAVPFSDRVGKKSAYIISLIAAAVMSIFILFIPATPAGMWTLLGLQILISIATGVTLPLLWSMFADVADYSELKNGNASTGLIFSSSSMAQKFGGAFGSALILWVLAAYGYDTSETAVQTASAVNGLKAMMSYIPSAGALLAAAIVAFYPLTVKKMTEISSALAARRSENAQA</sequence>
<dbReference type="GO" id="GO:0008643">
    <property type="term" value="P:carbohydrate transport"/>
    <property type="evidence" value="ECO:0007669"/>
    <property type="project" value="InterPro"/>
</dbReference>
<evidence type="ECO:0000256" key="2">
    <source>
        <dbReference type="ARBA" id="ARBA00022692"/>
    </source>
</evidence>
<dbReference type="PANTHER" id="PTHR11328:SF24">
    <property type="entry name" value="MAJOR FACILITATOR SUPERFAMILY (MFS) PROFILE DOMAIN-CONTAINING PROTEIN"/>
    <property type="match status" value="1"/>
</dbReference>
<gene>
    <name evidence="7" type="ORF">IAC06_02575</name>
</gene>
<evidence type="ECO:0000256" key="1">
    <source>
        <dbReference type="ARBA" id="ARBA00009617"/>
    </source>
</evidence>
<dbReference type="SUPFAM" id="SSF103473">
    <property type="entry name" value="MFS general substrate transporter"/>
    <property type="match status" value="1"/>
</dbReference>
<protein>
    <submittedName>
        <fullName evidence="7">MFS transporter</fullName>
    </submittedName>
</protein>
<dbReference type="InterPro" id="IPR039672">
    <property type="entry name" value="MFS_2"/>
</dbReference>
<feature type="transmembrane region" description="Helical" evidence="5">
    <location>
        <begin position="228"/>
        <end position="250"/>
    </location>
</feature>
<feature type="transmembrane region" description="Helical" evidence="5">
    <location>
        <begin position="29"/>
        <end position="52"/>
    </location>
</feature>
<evidence type="ECO:0000313" key="8">
    <source>
        <dbReference type="Proteomes" id="UP000823661"/>
    </source>
</evidence>
<feature type="transmembrane region" description="Helical" evidence="5">
    <location>
        <begin position="148"/>
        <end position="165"/>
    </location>
</feature>
<keyword evidence="4 5" id="KW-0472">Membrane</keyword>
<keyword evidence="3 5" id="KW-1133">Transmembrane helix</keyword>
<comment type="similarity">
    <text evidence="1">Belongs to the sodium:galactoside symporter (TC 2.A.2) family.</text>
</comment>
<feature type="transmembrane region" description="Helical" evidence="5">
    <location>
        <begin position="81"/>
        <end position="100"/>
    </location>
</feature>
<dbReference type="GO" id="GO:0006814">
    <property type="term" value="P:sodium ion transport"/>
    <property type="evidence" value="ECO:0007669"/>
    <property type="project" value="InterPro"/>
</dbReference>
<proteinExistence type="inferred from homology"/>
<feature type="transmembrane region" description="Helical" evidence="5">
    <location>
        <begin position="305"/>
        <end position="324"/>
    </location>
</feature>
<evidence type="ECO:0000256" key="3">
    <source>
        <dbReference type="ARBA" id="ARBA00022989"/>
    </source>
</evidence>
<evidence type="ECO:0000259" key="6">
    <source>
        <dbReference type="PROSITE" id="PS50850"/>
    </source>
</evidence>
<dbReference type="PANTHER" id="PTHR11328">
    <property type="entry name" value="MAJOR FACILITATOR SUPERFAMILY DOMAIN-CONTAINING PROTEIN"/>
    <property type="match status" value="1"/>
</dbReference>
<dbReference type="Pfam" id="PF13347">
    <property type="entry name" value="MFS_2"/>
    <property type="match status" value="1"/>
</dbReference>
<dbReference type="InterPro" id="IPR036259">
    <property type="entry name" value="MFS_trans_sf"/>
</dbReference>
<feature type="transmembrane region" description="Helical" evidence="5">
    <location>
        <begin position="112"/>
        <end position="136"/>
    </location>
</feature>
<dbReference type="NCBIfam" id="TIGR00792">
    <property type="entry name" value="gph"/>
    <property type="match status" value="1"/>
</dbReference>
<evidence type="ECO:0000313" key="7">
    <source>
        <dbReference type="EMBL" id="MBO8451756.1"/>
    </source>
</evidence>
<dbReference type="GO" id="GO:0015293">
    <property type="term" value="F:symporter activity"/>
    <property type="evidence" value="ECO:0007669"/>
    <property type="project" value="InterPro"/>
</dbReference>
<feature type="transmembrane region" description="Helical" evidence="5">
    <location>
        <begin position="421"/>
        <end position="441"/>
    </location>
</feature>
<feature type="transmembrane region" description="Helical" evidence="5">
    <location>
        <begin position="383"/>
        <end position="401"/>
    </location>
</feature>
<dbReference type="EMBL" id="JADIMI010000021">
    <property type="protein sequence ID" value="MBO8451756.1"/>
    <property type="molecule type" value="Genomic_DNA"/>
</dbReference>
<dbReference type="InterPro" id="IPR020846">
    <property type="entry name" value="MFS_dom"/>
</dbReference>
<organism evidence="7 8">
    <name type="scientific">Candidatus Cryptobacteroides intestinavium</name>
    <dbReference type="NCBI Taxonomy" id="2840766"/>
    <lineage>
        <taxon>Bacteria</taxon>
        <taxon>Pseudomonadati</taxon>
        <taxon>Bacteroidota</taxon>
        <taxon>Bacteroidia</taxon>
        <taxon>Bacteroidales</taxon>
        <taxon>Candidatus Cryptobacteroides</taxon>
    </lineage>
</organism>
<comment type="caution">
    <text evidence="7">The sequence shown here is derived from an EMBL/GenBank/DDBJ whole genome shotgun (WGS) entry which is preliminary data.</text>
</comment>
<feature type="transmembrane region" description="Helical" evidence="5">
    <location>
        <begin position="185"/>
        <end position="207"/>
    </location>
</feature>
<accession>A0A9D9HHG5</accession>
<reference evidence="7" key="2">
    <citation type="journal article" date="2021" name="PeerJ">
        <title>Extensive microbial diversity within the chicken gut microbiome revealed by metagenomics and culture.</title>
        <authorList>
            <person name="Gilroy R."/>
            <person name="Ravi A."/>
            <person name="Getino M."/>
            <person name="Pursley I."/>
            <person name="Horton D.L."/>
            <person name="Alikhan N.F."/>
            <person name="Baker D."/>
            <person name="Gharbi K."/>
            <person name="Hall N."/>
            <person name="Watson M."/>
            <person name="Adriaenssens E.M."/>
            <person name="Foster-Nyarko E."/>
            <person name="Jarju S."/>
            <person name="Secka A."/>
            <person name="Antonio M."/>
            <person name="Oren A."/>
            <person name="Chaudhuri R.R."/>
            <person name="La Ragione R."/>
            <person name="Hildebrand F."/>
            <person name="Pallen M.J."/>
        </authorList>
    </citation>
    <scope>NUCLEOTIDE SEQUENCE</scope>
    <source>
        <strain evidence="7">B1-20833</strain>
    </source>
</reference>
<dbReference type="AlphaFoldDB" id="A0A9D9HHG5"/>
<keyword evidence="2 5" id="KW-0812">Transmembrane</keyword>